<feature type="binding site" evidence="2">
    <location>
        <position position="160"/>
    </location>
    <ligand>
        <name>ATP</name>
        <dbReference type="ChEBI" id="CHEBI:30616"/>
    </ligand>
</feature>
<feature type="binding site" evidence="2">
    <location>
        <position position="77"/>
    </location>
    <ligand>
        <name>Mg(2+)</name>
        <dbReference type="ChEBI" id="CHEBI:18420"/>
        <label>2</label>
    </ligand>
</feature>
<keyword evidence="2" id="KW-0067">ATP-binding</keyword>
<organism evidence="5 6">
    <name type="scientific">Bdellovibrio svalbardensis</name>
    <dbReference type="NCBI Taxonomy" id="2972972"/>
    <lineage>
        <taxon>Bacteria</taxon>
        <taxon>Pseudomonadati</taxon>
        <taxon>Bdellovibrionota</taxon>
        <taxon>Bdellovibrionia</taxon>
        <taxon>Bdellovibrionales</taxon>
        <taxon>Pseudobdellovibrionaceae</taxon>
        <taxon>Bdellovibrio</taxon>
    </lineage>
</organism>
<feature type="binding site" evidence="2">
    <location>
        <position position="32"/>
    </location>
    <ligand>
        <name>Mg(2+)</name>
        <dbReference type="ChEBI" id="CHEBI:18420"/>
        <label>4</label>
    </ligand>
</feature>
<comment type="similarity">
    <text evidence="2">Belongs to the thiamine-monophosphate kinase family.</text>
</comment>
<comment type="catalytic activity">
    <reaction evidence="2">
        <text>thiamine phosphate + ATP = thiamine diphosphate + ADP</text>
        <dbReference type="Rhea" id="RHEA:15913"/>
        <dbReference type="ChEBI" id="CHEBI:30616"/>
        <dbReference type="ChEBI" id="CHEBI:37575"/>
        <dbReference type="ChEBI" id="CHEBI:58937"/>
        <dbReference type="ChEBI" id="CHEBI:456216"/>
        <dbReference type="EC" id="2.7.4.16"/>
    </reaction>
</comment>
<feature type="binding site" evidence="2">
    <location>
        <begin position="135"/>
        <end position="136"/>
    </location>
    <ligand>
        <name>ATP</name>
        <dbReference type="ChEBI" id="CHEBI:30616"/>
    </ligand>
</feature>
<protein>
    <recommendedName>
        <fullName evidence="2">Thiamine-monophosphate kinase</fullName>
        <shortName evidence="2">TMP kinase</shortName>
        <shortName evidence="2">Thiamine-phosphate kinase</shortName>
        <ecNumber evidence="2">2.7.4.16</ecNumber>
    </recommendedName>
</protein>
<evidence type="ECO:0000256" key="2">
    <source>
        <dbReference type="HAMAP-Rule" id="MF_02128"/>
    </source>
</evidence>
<dbReference type="EMBL" id="JANRMI010000005">
    <property type="protein sequence ID" value="MDG0817988.1"/>
    <property type="molecule type" value="Genomic_DNA"/>
</dbReference>
<comment type="caution">
    <text evidence="5">The sequence shown here is derived from an EMBL/GenBank/DDBJ whole genome shotgun (WGS) entry which is preliminary data.</text>
</comment>
<dbReference type="Pfam" id="PF00586">
    <property type="entry name" value="AIRS"/>
    <property type="match status" value="1"/>
</dbReference>
<keyword evidence="2" id="KW-0547">Nucleotide-binding</keyword>
<dbReference type="InterPro" id="IPR036676">
    <property type="entry name" value="PurM-like_C_sf"/>
</dbReference>
<accession>A0ABT6DM84</accession>
<feature type="domain" description="PurM-like C-terminal" evidence="4">
    <location>
        <begin position="164"/>
        <end position="308"/>
    </location>
</feature>
<feature type="binding site" evidence="2">
    <location>
        <position position="48"/>
    </location>
    <ligand>
        <name>Mg(2+)</name>
        <dbReference type="ChEBI" id="CHEBI:18420"/>
        <label>2</label>
    </ligand>
</feature>
<evidence type="ECO:0000259" key="4">
    <source>
        <dbReference type="Pfam" id="PF02769"/>
    </source>
</evidence>
<dbReference type="PANTHER" id="PTHR30270:SF0">
    <property type="entry name" value="THIAMINE-MONOPHOSPHATE KINASE"/>
    <property type="match status" value="1"/>
</dbReference>
<keyword evidence="2 5" id="KW-0808">Transferase</keyword>
<dbReference type="EC" id="2.7.4.16" evidence="2"/>
<evidence type="ECO:0000259" key="3">
    <source>
        <dbReference type="Pfam" id="PF00586"/>
    </source>
</evidence>
<name>A0ABT6DM84_9BACT</name>
<feature type="domain" description="PurM-like N-terminal" evidence="3">
    <location>
        <begin position="30"/>
        <end position="152"/>
    </location>
</feature>
<reference evidence="5" key="1">
    <citation type="submission" date="2022-08" db="EMBL/GenBank/DDBJ databases">
        <title>Novel Bdellovibrio Species Isolated from Svalbard: Designation Bdellovibrio svalbardensis.</title>
        <authorList>
            <person name="Mitchell R.J."/>
            <person name="Choi S.Y."/>
        </authorList>
    </citation>
    <scope>NUCLEOTIDE SEQUENCE</scope>
    <source>
        <strain evidence="5">PAP01</strain>
    </source>
</reference>
<dbReference type="Proteomes" id="UP001152321">
    <property type="component" value="Unassembled WGS sequence"/>
</dbReference>
<keyword evidence="2" id="KW-0479">Metal-binding</keyword>
<evidence type="ECO:0000313" key="5">
    <source>
        <dbReference type="EMBL" id="MDG0817988.1"/>
    </source>
</evidence>
<feature type="binding site" evidence="2">
    <location>
        <position position="325"/>
    </location>
    <ligand>
        <name>substrate</name>
    </ligand>
</feature>
<dbReference type="PIRSF" id="PIRSF005303">
    <property type="entry name" value="Thiam_monoph_kin"/>
    <property type="match status" value="1"/>
</dbReference>
<dbReference type="InterPro" id="IPR036921">
    <property type="entry name" value="PurM-like_N_sf"/>
</dbReference>
<dbReference type="PANTHER" id="PTHR30270">
    <property type="entry name" value="THIAMINE-MONOPHOSPHATE KINASE"/>
    <property type="match status" value="1"/>
</dbReference>
<dbReference type="Gene3D" id="3.30.1330.10">
    <property type="entry name" value="PurM-like, N-terminal domain"/>
    <property type="match status" value="1"/>
</dbReference>
<dbReference type="SUPFAM" id="SSF55326">
    <property type="entry name" value="PurM N-terminal domain-like"/>
    <property type="match status" value="1"/>
</dbReference>
<dbReference type="SUPFAM" id="SSF56042">
    <property type="entry name" value="PurM C-terminal domain-like"/>
    <property type="match status" value="1"/>
</dbReference>
<feature type="binding site" evidence="2">
    <location>
        <position position="32"/>
    </location>
    <ligand>
        <name>Mg(2+)</name>
        <dbReference type="ChEBI" id="CHEBI:18420"/>
        <label>3</label>
    </ligand>
</feature>
<gene>
    <name evidence="2 5" type="primary">thiL</name>
    <name evidence="5" type="ORF">NWE73_16515</name>
</gene>
<sequence>MQNTPKEWNRIDRIKSLVQRHNPQTVVPLGDDAFVFKNFPGLSVIAQDMMVEDVHFSLSYTTAADLGHKILAVNLSDLAAMGATAHFGMVSLALPKELKSSSKNNDGTLTETWLDEFYLAMTALADKFSVEIVGGDLCGSPKSVVVDLSAYGSCEKPLTRAGAKSGDLLLSSGPLGLSHTGLLALQKNMSELFPESVLRHKRPMPRLDLVEHLQLHADKVHALMDCSDGLINDTLILTRGELGFNVFGDRLPIHAETVEMATSLNQSPLELALWGGEDYQLLMAIAPEDLPSFPGWHVVGQFTDSKDFYLLQGDLKAKITSFKGWSHF</sequence>
<keyword evidence="2" id="KW-0460">Magnesium</keyword>
<comment type="function">
    <text evidence="2">Catalyzes the ATP-dependent phosphorylation of thiamine-monophosphate (TMP) to form thiamine-pyrophosphate (TPP), the active form of vitamin B1.</text>
</comment>
<feature type="binding site" evidence="2">
    <location>
        <position position="136"/>
    </location>
    <ligand>
        <name>Mg(2+)</name>
        <dbReference type="ChEBI" id="CHEBI:18420"/>
        <label>1</label>
    </ligand>
</feature>
<comment type="pathway">
    <text evidence="2">Cofactor biosynthesis; thiamine diphosphate biosynthesis; thiamine diphosphate from thiamine phosphate: step 1/1.</text>
</comment>
<proteinExistence type="inferred from homology"/>
<feature type="binding site" evidence="2">
    <location>
        <position position="48"/>
    </location>
    <ligand>
        <name>Mg(2+)</name>
        <dbReference type="ChEBI" id="CHEBI:18420"/>
        <label>1</label>
    </ligand>
</feature>
<dbReference type="RefSeq" id="WP_277579464.1">
    <property type="nucleotide sequence ID" value="NZ_JANRMI010000005.1"/>
</dbReference>
<comment type="caution">
    <text evidence="2">Lacks conserved residue(s) required for the propagation of feature annotation.</text>
</comment>
<keyword evidence="6" id="KW-1185">Reference proteome</keyword>
<feature type="binding site" evidence="2">
    <location>
        <position position="228"/>
    </location>
    <ligand>
        <name>Mg(2+)</name>
        <dbReference type="ChEBI" id="CHEBI:18420"/>
        <label>5</label>
    </ligand>
</feature>
<feature type="binding site" evidence="2">
    <location>
        <position position="225"/>
    </location>
    <ligand>
        <name>Mg(2+)</name>
        <dbReference type="ChEBI" id="CHEBI:18420"/>
        <label>3</label>
    </ligand>
</feature>
<dbReference type="GO" id="GO:0009030">
    <property type="term" value="F:thiamine-phosphate kinase activity"/>
    <property type="evidence" value="ECO:0007669"/>
    <property type="project" value="UniProtKB-EC"/>
</dbReference>
<feature type="binding site" evidence="2">
    <location>
        <position position="55"/>
    </location>
    <ligand>
        <name>substrate</name>
    </ligand>
</feature>
<dbReference type="Pfam" id="PF02769">
    <property type="entry name" value="AIRS_C"/>
    <property type="match status" value="1"/>
</dbReference>
<comment type="miscellaneous">
    <text evidence="2">Reaction mechanism of ThiL seems to utilize a direct, inline transfer of the gamma-phosphate of ATP to TMP rather than a phosphorylated enzyme intermediate.</text>
</comment>
<feature type="binding site" evidence="2">
    <location>
        <position position="77"/>
    </location>
    <ligand>
        <name>Mg(2+)</name>
        <dbReference type="ChEBI" id="CHEBI:18420"/>
        <label>4</label>
    </ligand>
</feature>
<dbReference type="InterPro" id="IPR010918">
    <property type="entry name" value="PurM-like_C_dom"/>
</dbReference>
<dbReference type="InterPro" id="IPR016188">
    <property type="entry name" value="PurM-like_N"/>
</dbReference>
<evidence type="ECO:0000256" key="1">
    <source>
        <dbReference type="ARBA" id="ARBA00022977"/>
    </source>
</evidence>
<dbReference type="HAMAP" id="MF_02128">
    <property type="entry name" value="TMP_kinase"/>
    <property type="match status" value="1"/>
</dbReference>
<feature type="binding site" evidence="2">
    <location>
        <position position="118"/>
    </location>
    <ligand>
        <name>ATP</name>
        <dbReference type="ChEBI" id="CHEBI:30616"/>
    </ligand>
</feature>
<keyword evidence="2 5" id="KW-0418">Kinase</keyword>
<evidence type="ECO:0000313" key="6">
    <source>
        <dbReference type="Proteomes" id="UP001152321"/>
    </source>
</evidence>
<dbReference type="CDD" id="cd02194">
    <property type="entry name" value="ThiL"/>
    <property type="match status" value="1"/>
</dbReference>
<dbReference type="InterPro" id="IPR006283">
    <property type="entry name" value="ThiL-like"/>
</dbReference>
<feature type="binding site" evidence="2">
    <location>
        <position position="227"/>
    </location>
    <ligand>
        <name>ATP</name>
        <dbReference type="ChEBI" id="CHEBI:30616"/>
    </ligand>
</feature>
<feature type="binding site" evidence="2">
    <location>
        <position position="77"/>
    </location>
    <ligand>
        <name>Mg(2+)</name>
        <dbReference type="ChEBI" id="CHEBI:18420"/>
        <label>3</label>
    </ligand>
</feature>
<keyword evidence="1 2" id="KW-0784">Thiamine biosynthesis</keyword>
<feature type="binding site" evidence="2">
    <location>
        <position position="277"/>
    </location>
    <ligand>
        <name>substrate</name>
    </ligand>
</feature>
<dbReference type="Gene3D" id="3.90.650.10">
    <property type="entry name" value="PurM-like C-terminal domain"/>
    <property type="match status" value="1"/>
</dbReference>
<dbReference type="NCBIfam" id="TIGR01379">
    <property type="entry name" value="thiL"/>
    <property type="match status" value="1"/>
</dbReference>